<accession>A0A545AUX6</accession>
<feature type="region of interest" description="Disordered" evidence="1">
    <location>
        <begin position="441"/>
        <end position="465"/>
    </location>
</feature>
<evidence type="ECO:0000256" key="1">
    <source>
        <dbReference type="SAM" id="MobiDB-lite"/>
    </source>
</evidence>
<protein>
    <submittedName>
        <fullName evidence="2">Uncharacterized protein</fullName>
    </submittedName>
</protein>
<dbReference type="InParanoid" id="A0A545AUX6"/>
<dbReference type="AlphaFoldDB" id="A0A545AUX6"/>
<evidence type="ECO:0000313" key="2">
    <source>
        <dbReference type="EMBL" id="TQS45140.1"/>
    </source>
</evidence>
<dbReference type="EMBL" id="VIRS01000006">
    <property type="protein sequence ID" value="TQS45140.1"/>
    <property type="molecule type" value="Genomic_DNA"/>
</dbReference>
<organism evidence="2 3">
    <name type="scientific">Cryptosporangium phraense</name>
    <dbReference type="NCBI Taxonomy" id="2593070"/>
    <lineage>
        <taxon>Bacteria</taxon>
        <taxon>Bacillati</taxon>
        <taxon>Actinomycetota</taxon>
        <taxon>Actinomycetes</taxon>
        <taxon>Cryptosporangiales</taxon>
        <taxon>Cryptosporangiaceae</taxon>
        <taxon>Cryptosporangium</taxon>
    </lineage>
</organism>
<comment type="caution">
    <text evidence="2">The sequence shown here is derived from an EMBL/GenBank/DDBJ whole genome shotgun (WGS) entry which is preliminary data.</text>
</comment>
<gene>
    <name evidence="2" type="ORF">FL583_11645</name>
</gene>
<sequence length="695" mass="74391">MTHGDSDAPAASRTAASADQILLRCQGRTPTLTDFGGWTDLIALLPELVDHPLLIAVAHLMADPAMTEHSMQQATDAAGHLARAIVATKSPTIFRDTVDQVLASDQLLVATAGVLSAPLLAQSAQPSRGASRREALRAADALEVSVQLRLGNWAPRWDLFAVLAAYDGRGPAVYGRAVLRAVVAAIEQWTEAVDLLPAARRVAGLEAPLGTADPSQSASDPALSDSDTGLALSRISVLLALRSTDKAALLTHLDDAVRYLQPALEDDDRPDAHVTADIALLLRDLLVTGSIADADLPGRIKANVRELLHLDPGRSHWLGQRIAAAHAAWAKLAVQLSEAYEHLSEPSWYQAAAVIDDVVALYRTTGSTHIFRRTEDGAAIHDIVAPTLEAGFADQAGLMRHLQDHVRHLELLCNEGTATPDQIADLPVAVALRDAAAEQFRDPAGGYRPKSEAGMPPEGGGLSASQTATAFPRYSLEESGPDTPSQARVRQAVAVRISGARAFSRSLVVDELLDRAMTGLRASVDYVDDIAECVNLVTELLVMFLWDRNQIGASEAPYLYNPDADEDDLAKDLRQFLRASGQLNGVDSEVRHKAGGRVDVEFGFPGFSLFVELKKDATRKPVPDKKSYLDQAASYQVADPRIGFLLVLKLVPAEKAPKPHLLDCLEVVEVADANGAPRHVVALTLSGALTKPSDM</sequence>
<reference evidence="2 3" key="1">
    <citation type="submission" date="2019-07" db="EMBL/GenBank/DDBJ databases">
        <title>Cryptosporangium phraense sp. nov., isolated from plant litter.</title>
        <authorList>
            <person name="Suriyachadkun C."/>
        </authorList>
    </citation>
    <scope>NUCLEOTIDE SEQUENCE [LARGE SCALE GENOMIC DNA]</scope>
    <source>
        <strain evidence="2 3">A-T 5661</strain>
    </source>
</reference>
<dbReference type="OrthoDB" id="3647959at2"/>
<dbReference type="Proteomes" id="UP000317982">
    <property type="component" value="Unassembled WGS sequence"/>
</dbReference>
<name>A0A545AUX6_9ACTN</name>
<proteinExistence type="predicted"/>
<dbReference type="RefSeq" id="WP_142704590.1">
    <property type="nucleotide sequence ID" value="NZ_VIRS01000006.1"/>
</dbReference>
<evidence type="ECO:0000313" key="3">
    <source>
        <dbReference type="Proteomes" id="UP000317982"/>
    </source>
</evidence>
<keyword evidence="3" id="KW-1185">Reference proteome</keyword>